<evidence type="ECO:0000313" key="2">
    <source>
        <dbReference type="EMBL" id="AUG32545.1"/>
    </source>
</evidence>
<accession>A0A2H4ZPT0</accession>
<dbReference type="AlphaFoldDB" id="A0A2H4ZPT0"/>
<name>A0A2H4ZPT0_9EUKA</name>
<evidence type="ECO:0000256" key="1">
    <source>
        <dbReference type="SAM" id="Coils"/>
    </source>
</evidence>
<geneLocation type="plastid" evidence="2"/>
<keyword evidence="1" id="KW-0175">Coiled coil</keyword>
<gene>
    <name evidence="2" type="ORF">PLO_556</name>
</gene>
<reference evidence="2" key="1">
    <citation type="submission" date="2017-10" db="EMBL/GenBank/DDBJ databases">
        <title>Paulinella longichromatophora chromatophore genome.</title>
        <authorList>
            <person name="Lhee D."/>
            <person name="Yoon H.S."/>
        </authorList>
    </citation>
    <scope>NUCLEOTIDE SEQUENCE</scope>
</reference>
<dbReference type="SUPFAM" id="SSF56601">
    <property type="entry name" value="beta-lactamase/transpeptidase-like"/>
    <property type="match status" value="1"/>
</dbReference>
<sequence length="291" mass="33921">MVFYNNSLDMQKKLEKALMELSQEIDSDLKDFLSVSWLSYPNGLENKPDGTSWAAQRLFYPADLVSLFYAVAIEIWLQRQWLEEDIELQRAMNEMAFMASRDATSMVIDYLTGTASGPKIHNQSKYNWYEQRQLLNNWLSELDWPELIGVNVSQKLLSEGAFGRERQSCGIHYQNRNRLSTGAMIRLLHIIVSNSLPLLITYQRIQYLFKLNFDINIDSSESQSMSIWRTSKRGNSSYIDKVVFNEVTYHKIIMARTKDQVPNIIVIFNENSKVFRDDYTVPTLINRLITD</sequence>
<protein>
    <submittedName>
        <fullName evidence="2">Uncharacterized protein</fullName>
    </submittedName>
</protein>
<dbReference type="EMBL" id="MG264610">
    <property type="protein sequence ID" value="AUG32545.1"/>
    <property type="molecule type" value="Genomic_DNA"/>
</dbReference>
<proteinExistence type="predicted"/>
<organism evidence="2">
    <name type="scientific">Paulinella longichromatophora</name>
    <dbReference type="NCBI Taxonomy" id="1708747"/>
    <lineage>
        <taxon>Eukaryota</taxon>
        <taxon>Sar</taxon>
        <taxon>Rhizaria</taxon>
        <taxon>Cercozoa</taxon>
        <taxon>Imbricatea</taxon>
        <taxon>Silicofilosea</taxon>
        <taxon>Euglyphida</taxon>
        <taxon>Paulinellidae</taxon>
        <taxon>Paulinella</taxon>
    </lineage>
</organism>
<dbReference type="InterPro" id="IPR012338">
    <property type="entry name" value="Beta-lactam/transpept-like"/>
</dbReference>
<keyword evidence="2" id="KW-0934">Plastid</keyword>
<feature type="coiled-coil region" evidence="1">
    <location>
        <begin position="4"/>
        <end position="31"/>
    </location>
</feature>